<evidence type="ECO:0000313" key="3">
    <source>
        <dbReference type="Proteomes" id="UP001628124"/>
    </source>
</evidence>
<dbReference type="EMBL" id="BAABMM010000025">
    <property type="protein sequence ID" value="GAA5252360.1"/>
    <property type="molecule type" value="Genomic_DNA"/>
</dbReference>
<evidence type="ECO:0000256" key="1">
    <source>
        <dbReference type="SAM" id="MobiDB-lite"/>
    </source>
</evidence>
<dbReference type="RefSeq" id="WP_412708038.1">
    <property type="nucleotide sequence ID" value="NZ_BAABMM010000025.1"/>
</dbReference>
<keyword evidence="3" id="KW-1185">Reference proteome</keyword>
<sequence>MVESQFGDLKEIYGKQEEQKSSTVLITPNIQKQETPEIAKAEEKVHHMQESLTYGKVTARSNNISPLPTGRSASKKQESSRGV</sequence>
<proteinExistence type="predicted"/>
<comment type="caution">
    <text evidence="2">The sequence shown here is derived from an EMBL/GenBank/DDBJ whole genome shotgun (WGS) entry which is preliminary data.</text>
</comment>
<accession>A0ABP9TX02</accession>
<gene>
    <name evidence="2" type="ORF">KNCP2_06480</name>
</gene>
<reference evidence="2 3" key="1">
    <citation type="journal article" date="2024" name="Microbiol. Immunol.">
        <title>Discovery of a novel spotted fever group Rickettsia, 'Candidatus Rickettsia kedanie,' in unfed larval chigger mites, Leptotrombidium scutellare.</title>
        <authorList>
            <person name="Ogawa M."/>
            <person name="Matsutani M."/>
            <person name="Katayama T."/>
            <person name="Takada N."/>
            <person name="Noda S."/>
            <person name="Takahashi M."/>
            <person name="Kageyama D."/>
            <person name="Hanaoka N."/>
            <person name="Ebihara H."/>
        </authorList>
    </citation>
    <scope>NUCLEOTIDE SEQUENCE [LARGE SCALE GENOMIC DNA]</scope>
    <source>
        <strain evidence="2 3">KNCP2-13</strain>
    </source>
</reference>
<dbReference type="Proteomes" id="UP001628124">
    <property type="component" value="Unassembled WGS sequence"/>
</dbReference>
<evidence type="ECO:0000313" key="2">
    <source>
        <dbReference type="EMBL" id="GAA5252360.1"/>
    </source>
</evidence>
<feature type="region of interest" description="Disordered" evidence="1">
    <location>
        <begin position="53"/>
        <end position="83"/>
    </location>
</feature>
<organism evidence="2 3">
    <name type="scientific">Candidatus Rickettsia kedanie</name>
    <dbReference type="NCBI Taxonomy" id="3115352"/>
    <lineage>
        <taxon>Bacteria</taxon>
        <taxon>Pseudomonadati</taxon>
        <taxon>Pseudomonadota</taxon>
        <taxon>Alphaproteobacteria</taxon>
        <taxon>Rickettsiales</taxon>
        <taxon>Rickettsiaceae</taxon>
        <taxon>Rickettsieae</taxon>
        <taxon>Rickettsia</taxon>
        <taxon>spotted fever group</taxon>
    </lineage>
</organism>
<protein>
    <submittedName>
        <fullName evidence="2">Uncharacterized protein</fullName>
    </submittedName>
</protein>
<name>A0ABP9TX02_9RICK</name>